<comment type="caution">
    <text evidence="1">The sequence shown here is derived from an EMBL/GenBank/DDBJ whole genome shotgun (WGS) entry which is preliminary data.</text>
</comment>
<dbReference type="RefSeq" id="WP_184652645.1">
    <property type="nucleotide sequence ID" value="NZ_JACHFR010000002.1"/>
</dbReference>
<gene>
    <name evidence="1" type="ORF">HNP77_001598</name>
</gene>
<dbReference type="Proteomes" id="UP000578697">
    <property type="component" value="Unassembled WGS sequence"/>
</dbReference>
<evidence type="ECO:0000313" key="2">
    <source>
        <dbReference type="Proteomes" id="UP000578697"/>
    </source>
</evidence>
<protein>
    <submittedName>
        <fullName evidence="1">Uncharacterized protein</fullName>
    </submittedName>
</protein>
<accession>A0A840S973</accession>
<organism evidence="1 2">
    <name type="scientific">Treponema rectale</name>
    <dbReference type="NCBI Taxonomy" id="744512"/>
    <lineage>
        <taxon>Bacteria</taxon>
        <taxon>Pseudomonadati</taxon>
        <taxon>Spirochaetota</taxon>
        <taxon>Spirochaetia</taxon>
        <taxon>Spirochaetales</taxon>
        <taxon>Treponemataceae</taxon>
        <taxon>Treponema</taxon>
    </lineage>
</organism>
<name>A0A840S973_9SPIR</name>
<dbReference type="EMBL" id="JACHFR010000002">
    <property type="protein sequence ID" value="MBB5219229.1"/>
    <property type="molecule type" value="Genomic_DNA"/>
</dbReference>
<reference evidence="1 2" key="1">
    <citation type="submission" date="2020-08" db="EMBL/GenBank/DDBJ databases">
        <title>Genomic Encyclopedia of Type Strains, Phase IV (KMG-IV): sequencing the most valuable type-strain genomes for metagenomic binning, comparative biology and taxonomic classification.</title>
        <authorList>
            <person name="Goeker M."/>
        </authorList>
    </citation>
    <scope>NUCLEOTIDE SEQUENCE [LARGE SCALE GENOMIC DNA]</scope>
    <source>
        <strain evidence="1 2">DSM 103679</strain>
    </source>
</reference>
<dbReference type="AlphaFoldDB" id="A0A840S973"/>
<proteinExistence type="predicted"/>
<keyword evidence="2" id="KW-1185">Reference proteome</keyword>
<evidence type="ECO:0000313" key="1">
    <source>
        <dbReference type="EMBL" id="MBB5219229.1"/>
    </source>
</evidence>
<sequence length="58" mass="6835">MWINWLKYALDVKNSSVFLPPIKANIQNKINFYTSDQVLSGKYELLMKELEEQEIGDK</sequence>